<feature type="compositionally biased region" description="Basic and acidic residues" evidence="1">
    <location>
        <begin position="408"/>
        <end position="418"/>
    </location>
</feature>
<evidence type="ECO:0000313" key="3">
    <source>
        <dbReference type="Proteomes" id="UP000800094"/>
    </source>
</evidence>
<organism evidence="2 3">
    <name type="scientific">Trematosphaeria pertusa</name>
    <dbReference type="NCBI Taxonomy" id="390896"/>
    <lineage>
        <taxon>Eukaryota</taxon>
        <taxon>Fungi</taxon>
        <taxon>Dikarya</taxon>
        <taxon>Ascomycota</taxon>
        <taxon>Pezizomycotina</taxon>
        <taxon>Dothideomycetes</taxon>
        <taxon>Pleosporomycetidae</taxon>
        <taxon>Pleosporales</taxon>
        <taxon>Massarineae</taxon>
        <taxon>Trematosphaeriaceae</taxon>
        <taxon>Trematosphaeria</taxon>
    </lineage>
</organism>
<dbReference type="GeneID" id="54573515"/>
<feature type="region of interest" description="Disordered" evidence="1">
    <location>
        <begin position="368"/>
        <end position="418"/>
    </location>
</feature>
<feature type="compositionally biased region" description="Acidic residues" evidence="1">
    <location>
        <begin position="328"/>
        <end position="345"/>
    </location>
</feature>
<keyword evidence="3" id="KW-1185">Reference proteome</keyword>
<dbReference type="RefSeq" id="XP_033677049.1">
    <property type="nucleotide sequence ID" value="XM_033820185.1"/>
</dbReference>
<accession>A0A6A6HV24</accession>
<dbReference type="Proteomes" id="UP000800094">
    <property type="component" value="Unassembled WGS sequence"/>
</dbReference>
<reference evidence="2" key="1">
    <citation type="journal article" date="2020" name="Stud. Mycol.">
        <title>101 Dothideomycetes genomes: a test case for predicting lifestyles and emergence of pathogens.</title>
        <authorList>
            <person name="Haridas S."/>
            <person name="Albert R."/>
            <person name="Binder M."/>
            <person name="Bloem J."/>
            <person name="Labutti K."/>
            <person name="Salamov A."/>
            <person name="Andreopoulos B."/>
            <person name="Baker S."/>
            <person name="Barry K."/>
            <person name="Bills G."/>
            <person name="Bluhm B."/>
            <person name="Cannon C."/>
            <person name="Castanera R."/>
            <person name="Culley D."/>
            <person name="Daum C."/>
            <person name="Ezra D."/>
            <person name="Gonzalez J."/>
            <person name="Henrissat B."/>
            <person name="Kuo A."/>
            <person name="Liang C."/>
            <person name="Lipzen A."/>
            <person name="Lutzoni F."/>
            <person name="Magnuson J."/>
            <person name="Mondo S."/>
            <person name="Nolan M."/>
            <person name="Ohm R."/>
            <person name="Pangilinan J."/>
            <person name="Park H.-J."/>
            <person name="Ramirez L."/>
            <person name="Alfaro M."/>
            <person name="Sun H."/>
            <person name="Tritt A."/>
            <person name="Yoshinaga Y."/>
            <person name="Zwiers L.-H."/>
            <person name="Turgeon B."/>
            <person name="Goodwin S."/>
            <person name="Spatafora J."/>
            <person name="Crous P."/>
            <person name="Grigoriev I."/>
        </authorList>
    </citation>
    <scope>NUCLEOTIDE SEQUENCE</scope>
    <source>
        <strain evidence="2">CBS 122368</strain>
    </source>
</reference>
<name>A0A6A6HV24_9PLEO</name>
<evidence type="ECO:0000256" key="1">
    <source>
        <dbReference type="SAM" id="MobiDB-lite"/>
    </source>
</evidence>
<evidence type="ECO:0000313" key="2">
    <source>
        <dbReference type="EMBL" id="KAF2242045.1"/>
    </source>
</evidence>
<protein>
    <submittedName>
        <fullName evidence="2">Uncharacterized protein</fullName>
    </submittedName>
</protein>
<feature type="compositionally biased region" description="Basic and acidic residues" evidence="1">
    <location>
        <begin position="346"/>
        <end position="356"/>
    </location>
</feature>
<dbReference type="AlphaFoldDB" id="A0A6A6HV24"/>
<proteinExistence type="predicted"/>
<sequence>MASARSSSSPFLALPSSIRQRIYAHLLAPHPDDDVTTINYTLEWPWLEHPSNTTFAGIQQIDLCRCPREHHPRTHNVRTEDHIYVRYKCVGPEVRFKSSREDLWVLSPASYANPGPINFLRPASQEELGRRPHASVLATCKMVYREAVPLLYRGRNFLFLSGPCPRGRYQAYATQAFFSRLSHFAREHVTMFSLIAQPHEEDCSAKDVVLAYANLANFAQHYLPSFETLCLNLWDERLGEAARMFGILLREGVVSVCVARDPVQGDVEECEDLEGFLESLGFGTDVEGTEEELVMRGEEVVEMGEGTSITTSWTGTVHSRHAGPVWEEVQEGDDAGEWEDEEDEDMPQKPEVRTEVHLRKVSKVQRVLSKSRKKPNLREECDTQVEAEEEEEGWVDAMLSPTTPMTARSRDTEGWEVV</sequence>
<gene>
    <name evidence="2" type="ORF">BU26DRAFT_164254</name>
</gene>
<feature type="region of interest" description="Disordered" evidence="1">
    <location>
        <begin position="327"/>
        <end position="356"/>
    </location>
</feature>
<dbReference type="OrthoDB" id="3750348at2759"/>
<dbReference type="EMBL" id="ML987209">
    <property type="protein sequence ID" value="KAF2242045.1"/>
    <property type="molecule type" value="Genomic_DNA"/>
</dbReference>
<feature type="compositionally biased region" description="Acidic residues" evidence="1">
    <location>
        <begin position="382"/>
        <end position="394"/>
    </location>
</feature>